<accession>A0A9W6F1L1</accession>
<comment type="caution">
    <text evidence="2">The sequence shown here is derived from an EMBL/GenBank/DDBJ whole genome shotgun (WGS) entry which is preliminary data.</text>
</comment>
<dbReference type="AlphaFoldDB" id="A0A9W6F1L1"/>
<protein>
    <submittedName>
        <fullName evidence="2">Uncharacterized protein</fullName>
    </submittedName>
</protein>
<reference evidence="2 3" key="1">
    <citation type="journal article" date="2023" name="Commun. Biol.">
        <title>Reorganization of the ancestral sex-determining regions during the evolution of trioecy in Pleodorina starrii.</title>
        <authorList>
            <person name="Takahashi K."/>
            <person name="Suzuki S."/>
            <person name="Kawai-Toyooka H."/>
            <person name="Yamamoto K."/>
            <person name="Hamaji T."/>
            <person name="Ootsuki R."/>
            <person name="Yamaguchi H."/>
            <person name="Kawachi M."/>
            <person name="Higashiyama T."/>
            <person name="Nozaki H."/>
        </authorList>
    </citation>
    <scope>NUCLEOTIDE SEQUENCE [LARGE SCALE GENOMIC DNA]</scope>
    <source>
        <strain evidence="2 3">NIES-4479</strain>
    </source>
</reference>
<sequence length="166" mass="17230">MRHQGTRAPGHQGTRAPGHQGTRAPGHQGTRAPGHQGTRAPGQHQGFTYLRGSTGAFVRLRTLPKARRPVIATSGAFRANANPNAWVDVAGNIYDYYAARPTGSTAAVQQGAVVGEEEEKVDTPCTGCGDRECDGAANVILLCSTSGCPVVPCTLPSATARPCARG</sequence>
<name>A0A9W6F1L1_9CHLO</name>
<evidence type="ECO:0000313" key="3">
    <source>
        <dbReference type="Proteomes" id="UP001165080"/>
    </source>
</evidence>
<feature type="region of interest" description="Disordered" evidence="1">
    <location>
        <begin position="1"/>
        <end position="48"/>
    </location>
</feature>
<keyword evidence="3" id="KW-1185">Reference proteome</keyword>
<dbReference type="Proteomes" id="UP001165080">
    <property type="component" value="Unassembled WGS sequence"/>
</dbReference>
<proteinExistence type="predicted"/>
<gene>
    <name evidence="2" type="primary">PLESTB001077</name>
    <name evidence="2" type="ORF">PLESTB_000686400</name>
</gene>
<dbReference type="EMBL" id="BRXU01000007">
    <property type="protein sequence ID" value="GLC52904.1"/>
    <property type="molecule type" value="Genomic_DNA"/>
</dbReference>
<evidence type="ECO:0000256" key="1">
    <source>
        <dbReference type="SAM" id="MobiDB-lite"/>
    </source>
</evidence>
<organism evidence="2 3">
    <name type="scientific">Pleodorina starrii</name>
    <dbReference type="NCBI Taxonomy" id="330485"/>
    <lineage>
        <taxon>Eukaryota</taxon>
        <taxon>Viridiplantae</taxon>
        <taxon>Chlorophyta</taxon>
        <taxon>core chlorophytes</taxon>
        <taxon>Chlorophyceae</taxon>
        <taxon>CS clade</taxon>
        <taxon>Chlamydomonadales</taxon>
        <taxon>Volvocaceae</taxon>
        <taxon>Pleodorina</taxon>
    </lineage>
</organism>
<evidence type="ECO:0000313" key="2">
    <source>
        <dbReference type="EMBL" id="GLC52904.1"/>
    </source>
</evidence>